<keyword evidence="1" id="KW-0677">Repeat</keyword>
<dbReference type="AlphaFoldDB" id="A0AAW1H9T2"/>
<dbReference type="Pfam" id="PF23559">
    <property type="entry name" value="WHD_DRP"/>
    <property type="match status" value="1"/>
</dbReference>
<dbReference type="PANTHER" id="PTHR36766">
    <property type="entry name" value="PLANT BROAD-SPECTRUM MILDEW RESISTANCE PROTEIN RPW8"/>
    <property type="match status" value="1"/>
</dbReference>
<evidence type="ECO:0000256" key="2">
    <source>
        <dbReference type="ARBA" id="ARBA00022741"/>
    </source>
</evidence>
<name>A0AAW1H9T2_SAPOF</name>
<dbReference type="InterPro" id="IPR042197">
    <property type="entry name" value="Apaf_helical"/>
</dbReference>
<dbReference type="GO" id="GO:0006952">
    <property type="term" value="P:defense response"/>
    <property type="evidence" value="ECO:0007669"/>
    <property type="project" value="UniProtKB-KW"/>
</dbReference>
<evidence type="ECO:0000313" key="11">
    <source>
        <dbReference type="Proteomes" id="UP001443914"/>
    </source>
</evidence>
<dbReference type="Proteomes" id="UP001443914">
    <property type="component" value="Unassembled WGS sequence"/>
</dbReference>
<dbReference type="Pfam" id="PF23247">
    <property type="entry name" value="LRR_RPS2"/>
    <property type="match status" value="1"/>
</dbReference>
<gene>
    <name evidence="10" type="ORF">RND81_12G126700</name>
</gene>
<dbReference type="InterPro" id="IPR027417">
    <property type="entry name" value="P-loop_NTPase"/>
</dbReference>
<dbReference type="FunFam" id="1.10.10.10:FF:000322">
    <property type="entry name" value="Probable disease resistance protein At1g63360"/>
    <property type="match status" value="1"/>
</dbReference>
<sequence length="1138" mass="129284">MDVGTILTAAQTLFAALQRSDMKEMWSILGYKSELSKLQQTVSTIMAVLMDASTKHQVLSPGARVYIDNLGDAVYDADDLLDEFVTLAEQSRLGVDGNMLSKKVSLLFCHFNRLFLGNLFRKVKRVSNKLDGSASNHSRLGFSDVYDDSSKRRREESSSHVYAADIIGRQADVENIVRLLLNSDVQDHVSFVTILGGGGLGKTTLAQLVFSDERISSRFPIKLWTCVFDHEPDTKQMNFARILADVLESGTGRKPRLGLSLDHLQIRLRAHLAGKRFLLVLDDVWSETPDQMVKLTGFLTGSQRGSRVLVTTRSKQTARVLGNGPTYELEPLSEESSWKLFTKMAFQGGNPPDEFVQIGQEIVKWCANVPLALRVVGSYLYGQPKSKWVSLRPNRLQNVDSNTIMSALKLSYTSLNSPLKSCFSYCALFPKNFEIDKEMLIGLWMAQGYVAPSESGHSIEDVANDYFFTLLQRCFFHDVKEGEYGEIISCKVHDLMHDIAKEVLNLNAPKDSKMVRHFAVNGHEFMNNLSTKTHIRTYLQVSKIGGRLVVDKLLSNCPSLRTLDLRDAKIEILPNSIGNLLHLRYLDLSFNEKMKVLPKSITKLHNLQTLKLIQCRGLRVLPKDLSKLVNLRVLDVKDCFLPLYMPRNFGRLTCLHKLDRFGMGDLNPSTGKRFDQLDDLKALVNLKGCLGLQIRSSPIAPYHDKGGAYLSTLEHLSGIEIWYVRSDIREEERCMAAMVDKVEDEEALVKYKEAILEDLQPHSNLKYLRLVEYNGRKLPTWACERNLARFLPNLVKIEFRECLGLQYLPWLGLLQSLKFLRLEILPNMEYLMNEIPYVDSVLESSTESSSLFPCLEHLYLEDLPKLKGWWPISKAREGNFQVSSICLPQLRGLWIYACPKMANIPLCPLVDYLRIYDDDRSLELKKLDRGHKGQLSMSSTSDSKTRPKDMRVSTGNVELLKLVPQRNFQCLKEMRIESDYKLQSLSEVEYLFKTCLSSLKILEIWRCPKLRSLFGGLEHLSALQKLHIRKTAELLHNDVHADNNGGVPWSSVAKTLETLKLEDLPQLVNLPGGMHHLTSLESLSIVDCKGLASMPKWMPKLSSLRKLELTRSCTDLKKRCGEDWLNIRHIHDISIIEE</sequence>
<evidence type="ECO:0000259" key="6">
    <source>
        <dbReference type="Pfam" id="PF18052"/>
    </source>
</evidence>
<dbReference type="InterPro" id="IPR055414">
    <property type="entry name" value="LRR_R13L4/SHOC2-like"/>
</dbReference>
<keyword evidence="4" id="KW-0067">ATP-binding</keyword>
<evidence type="ECO:0000259" key="8">
    <source>
        <dbReference type="Pfam" id="PF23559"/>
    </source>
</evidence>
<evidence type="ECO:0000259" key="5">
    <source>
        <dbReference type="Pfam" id="PF00931"/>
    </source>
</evidence>
<reference evidence="10" key="1">
    <citation type="submission" date="2024-03" db="EMBL/GenBank/DDBJ databases">
        <title>WGS assembly of Saponaria officinalis var. Norfolk2.</title>
        <authorList>
            <person name="Jenkins J."/>
            <person name="Shu S."/>
            <person name="Grimwood J."/>
            <person name="Barry K."/>
            <person name="Goodstein D."/>
            <person name="Schmutz J."/>
            <person name="Leebens-Mack J."/>
            <person name="Osbourn A."/>
        </authorList>
    </citation>
    <scope>NUCLEOTIDE SEQUENCE [LARGE SCALE GENOMIC DNA]</scope>
    <source>
        <strain evidence="10">JIC</strain>
    </source>
</reference>
<dbReference type="InterPro" id="IPR058922">
    <property type="entry name" value="WHD_DRP"/>
</dbReference>
<dbReference type="GO" id="GO:0043531">
    <property type="term" value="F:ADP binding"/>
    <property type="evidence" value="ECO:0007669"/>
    <property type="project" value="InterPro"/>
</dbReference>
<organism evidence="10 11">
    <name type="scientific">Saponaria officinalis</name>
    <name type="common">Common soapwort</name>
    <name type="synonym">Lychnis saponaria</name>
    <dbReference type="NCBI Taxonomy" id="3572"/>
    <lineage>
        <taxon>Eukaryota</taxon>
        <taxon>Viridiplantae</taxon>
        <taxon>Streptophyta</taxon>
        <taxon>Embryophyta</taxon>
        <taxon>Tracheophyta</taxon>
        <taxon>Spermatophyta</taxon>
        <taxon>Magnoliopsida</taxon>
        <taxon>eudicotyledons</taxon>
        <taxon>Gunneridae</taxon>
        <taxon>Pentapetalae</taxon>
        <taxon>Caryophyllales</taxon>
        <taxon>Caryophyllaceae</taxon>
        <taxon>Caryophylleae</taxon>
        <taxon>Saponaria</taxon>
    </lineage>
</organism>
<dbReference type="Gene3D" id="3.80.10.10">
    <property type="entry name" value="Ribonuclease Inhibitor"/>
    <property type="match status" value="4"/>
</dbReference>
<dbReference type="Gene3D" id="3.40.50.300">
    <property type="entry name" value="P-loop containing nucleotide triphosphate hydrolases"/>
    <property type="match status" value="1"/>
</dbReference>
<dbReference type="Gene3D" id="1.10.10.10">
    <property type="entry name" value="Winged helix-like DNA-binding domain superfamily/Winged helix DNA-binding domain"/>
    <property type="match status" value="1"/>
</dbReference>
<feature type="domain" description="Disease resistance protein At4g27190-like leucine-rich repeats" evidence="7">
    <location>
        <begin position="972"/>
        <end position="1110"/>
    </location>
</feature>
<accession>A0AAW1H9T2</accession>
<dbReference type="PANTHER" id="PTHR36766:SF35">
    <property type="entry name" value="DISEASE RESISTANCE PROTEIN RGA3"/>
    <property type="match status" value="1"/>
</dbReference>
<evidence type="ECO:0000313" key="10">
    <source>
        <dbReference type="EMBL" id="KAK9672814.1"/>
    </source>
</evidence>
<evidence type="ECO:0000256" key="1">
    <source>
        <dbReference type="ARBA" id="ARBA00022737"/>
    </source>
</evidence>
<evidence type="ECO:0000256" key="3">
    <source>
        <dbReference type="ARBA" id="ARBA00022821"/>
    </source>
</evidence>
<keyword evidence="11" id="KW-1185">Reference proteome</keyword>
<dbReference type="Gene3D" id="1.10.8.430">
    <property type="entry name" value="Helical domain of apoptotic protease-activating factors"/>
    <property type="match status" value="1"/>
</dbReference>
<dbReference type="Gene3D" id="1.20.5.4130">
    <property type="match status" value="1"/>
</dbReference>
<comment type="caution">
    <text evidence="10">The sequence shown here is derived from an EMBL/GenBank/DDBJ whole genome shotgun (WGS) entry which is preliminary data.</text>
</comment>
<dbReference type="SUPFAM" id="SSF52540">
    <property type="entry name" value="P-loop containing nucleoside triphosphate hydrolases"/>
    <property type="match status" value="1"/>
</dbReference>
<dbReference type="GO" id="GO:0051707">
    <property type="term" value="P:response to other organism"/>
    <property type="evidence" value="ECO:0007669"/>
    <property type="project" value="UniProtKB-ARBA"/>
</dbReference>
<feature type="domain" description="NB-ARC" evidence="5">
    <location>
        <begin position="170"/>
        <end position="347"/>
    </location>
</feature>
<dbReference type="InterPro" id="IPR002182">
    <property type="entry name" value="NB-ARC"/>
</dbReference>
<dbReference type="Pfam" id="PF23598">
    <property type="entry name" value="LRR_14"/>
    <property type="match status" value="1"/>
</dbReference>
<protein>
    <submittedName>
        <fullName evidence="10">Uncharacterized protein</fullName>
    </submittedName>
</protein>
<feature type="domain" description="Disease resistance R13L4/SHOC-2-like LRR" evidence="9">
    <location>
        <begin position="553"/>
        <end position="861"/>
    </location>
</feature>
<dbReference type="SUPFAM" id="SSF52058">
    <property type="entry name" value="L domain-like"/>
    <property type="match status" value="2"/>
</dbReference>
<dbReference type="InterPro" id="IPR032675">
    <property type="entry name" value="LRR_dom_sf"/>
</dbReference>
<evidence type="ECO:0000256" key="4">
    <source>
        <dbReference type="ARBA" id="ARBA00022840"/>
    </source>
</evidence>
<keyword evidence="3" id="KW-0611">Plant defense</keyword>
<feature type="domain" description="Disease resistance N-terminal" evidence="6">
    <location>
        <begin position="23"/>
        <end position="101"/>
    </location>
</feature>
<evidence type="ECO:0000259" key="9">
    <source>
        <dbReference type="Pfam" id="PF23598"/>
    </source>
</evidence>
<dbReference type="Pfam" id="PF18052">
    <property type="entry name" value="Rx_N"/>
    <property type="match status" value="1"/>
</dbReference>
<dbReference type="InterPro" id="IPR036388">
    <property type="entry name" value="WH-like_DNA-bd_sf"/>
</dbReference>
<dbReference type="GO" id="GO:0005524">
    <property type="term" value="F:ATP binding"/>
    <property type="evidence" value="ECO:0007669"/>
    <property type="project" value="UniProtKB-KW"/>
</dbReference>
<dbReference type="PRINTS" id="PR00364">
    <property type="entry name" value="DISEASERSIST"/>
</dbReference>
<evidence type="ECO:0000259" key="7">
    <source>
        <dbReference type="Pfam" id="PF23247"/>
    </source>
</evidence>
<dbReference type="Pfam" id="PF00931">
    <property type="entry name" value="NB-ARC"/>
    <property type="match status" value="1"/>
</dbReference>
<proteinExistence type="predicted"/>
<dbReference type="InterPro" id="IPR041118">
    <property type="entry name" value="Rx_N"/>
</dbReference>
<feature type="domain" description="Disease resistance protein winged helix" evidence="8">
    <location>
        <begin position="428"/>
        <end position="500"/>
    </location>
</feature>
<dbReference type="EMBL" id="JBDFQZ010000012">
    <property type="protein sequence ID" value="KAK9672814.1"/>
    <property type="molecule type" value="Genomic_DNA"/>
</dbReference>
<dbReference type="InterPro" id="IPR057135">
    <property type="entry name" value="At4g27190-like_LRR"/>
</dbReference>
<keyword evidence="2" id="KW-0547">Nucleotide-binding</keyword>